<sequence>KRASILKSPFLIRSSGQHHVASHFEPLPPPSEISHFTKLYKPYLPNQPAVTSTPVQHKAVGSEAFSSTCQQKNMDLADKTQCRWLGLMPPEDFLSEFLPLPKGDKAKKEICFKNVAAAPNEAALAAAFIKAANQADLPSLSFVNTGNTNLYKLGPDVTGVSDKTHVRYIGKRSNDGEEGTAEVDFGYSELMVECRGKKSDNAFNVPLDEPQVASGGGGSTKDGQAEGQEPAMEICTKEDSGPLPFERGTMAAHTIRGQLATYAAAQSAAQ</sequence>
<dbReference type="AlphaFoldDB" id="A0A5C3KA81"/>
<dbReference type="Proteomes" id="UP000307440">
    <property type="component" value="Unassembled WGS sequence"/>
</dbReference>
<dbReference type="EMBL" id="ML210639">
    <property type="protein sequence ID" value="TFK16794.1"/>
    <property type="molecule type" value="Genomic_DNA"/>
</dbReference>
<evidence type="ECO:0000313" key="3">
    <source>
        <dbReference type="Proteomes" id="UP000307440"/>
    </source>
</evidence>
<name>A0A5C3KA81_COPMA</name>
<gene>
    <name evidence="2" type="ORF">FA15DRAFT_391897</name>
</gene>
<protein>
    <submittedName>
        <fullName evidence="2">Uncharacterized protein</fullName>
    </submittedName>
</protein>
<evidence type="ECO:0000313" key="2">
    <source>
        <dbReference type="EMBL" id="TFK16794.1"/>
    </source>
</evidence>
<keyword evidence="3" id="KW-1185">Reference proteome</keyword>
<proteinExistence type="predicted"/>
<feature type="non-terminal residue" evidence="2">
    <location>
        <position position="270"/>
    </location>
</feature>
<feature type="non-terminal residue" evidence="2">
    <location>
        <position position="1"/>
    </location>
</feature>
<evidence type="ECO:0000256" key="1">
    <source>
        <dbReference type="SAM" id="MobiDB-lite"/>
    </source>
</evidence>
<feature type="region of interest" description="Disordered" evidence="1">
    <location>
        <begin position="202"/>
        <end position="229"/>
    </location>
</feature>
<reference evidence="2 3" key="1">
    <citation type="journal article" date="2019" name="Nat. Ecol. Evol.">
        <title>Megaphylogeny resolves global patterns of mushroom evolution.</title>
        <authorList>
            <person name="Varga T."/>
            <person name="Krizsan K."/>
            <person name="Foldi C."/>
            <person name="Dima B."/>
            <person name="Sanchez-Garcia M."/>
            <person name="Sanchez-Ramirez S."/>
            <person name="Szollosi G.J."/>
            <person name="Szarkandi J.G."/>
            <person name="Papp V."/>
            <person name="Albert L."/>
            <person name="Andreopoulos W."/>
            <person name="Angelini C."/>
            <person name="Antonin V."/>
            <person name="Barry K.W."/>
            <person name="Bougher N.L."/>
            <person name="Buchanan P."/>
            <person name="Buyck B."/>
            <person name="Bense V."/>
            <person name="Catcheside P."/>
            <person name="Chovatia M."/>
            <person name="Cooper J."/>
            <person name="Damon W."/>
            <person name="Desjardin D."/>
            <person name="Finy P."/>
            <person name="Geml J."/>
            <person name="Haridas S."/>
            <person name="Hughes K."/>
            <person name="Justo A."/>
            <person name="Karasinski D."/>
            <person name="Kautmanova I."/>
            <person name="Kiss B."/>
            <person name="Kocsube S."/>
            <person name="Kotiranta H."/>
            <person name="LaButti K.M."/>
            <person name="Lechner B.E."/>
            <person name="Liimatainen K."/>
            <person name="Lipzen A."/>
            <person name="Lukacs Z."/>
            <person name="Mihaltcheva S."/>
            <person name="Morgado L.N."/>
            <person name="Niskanen T."/>
            <person name="Noordeloos M.E."/>
            <person name="Ohm R.A."/>
            <person name="Ortiz-Santana B."/>
            <person name="Ovrebo C."/>
            <person name="Racz N."/>
            <person name="Riley R."/>
            <person name="Savchenko A."/>
            <person name="Shiryaev A."/>
            <person name="Soop K."/>
            <person name="Spirin V."/>
            <person name="Szebenyi C."/>
            <person name="Tomsovsky M."/>
            <person name="Tulloss R.E."/>
            <person name="Uehling J."/>
            <person name="Grigoriev I.V."/>
            <person name="Vagvolgyi C."/>
            <person name="Papp T."/>
            <person name="Martin F.M."/>
            <person name="Miettinen O."/>
            <person name="Hibbett D.S."/>
            <person name="Nagy L.G."/>
        </authorList>
    </citation>
    <scope>NUCLEOTIDE SEQUENCE [LARGE SCALE GENOMIC DNA]</scope>
    <source>
        <strain evidence="2 3">CBS 121175</strain>
    </source>
</reference>
<organism evidence="2 3">
    <name type="scientific">Coprinopsis marcescibilis</name>
    <name type="common">Agaric fungus</name>
    <name type="synonym">Psathyrella marcescibilis</name>
    <dbReference type="NCBI Taxonomy" id="230819"/>
    <lineage>
        <taxon>Eukaryota</taxon>
        <taxon>Fungi</taxon>
        <taxon>Dikarya</taxon>
        <taxon>Basidiomycota</taxon>
        <taxon>Agaricomycotina</taxon>
        <taxon>Agaricomycetes</taxon>
        <taxon>Agaricomycetidae</taxon>
        <taxon>Agaricales</taxon>
        <taxon>Agaricineae</taxon>
        <taxon>Psathyrellaceae</taxon>
        <taxon>Coprinopsis</taxon>
    </lineage>
</organism>
<accession>A0A5C3KA81</accession>
<dbReference type="OrthoDB" id="5592585at2759"/>